<dbReference type="Proteomes" id="UP001176940">
    <property type="component" value="Unassembled WGS sequence"/>
</dbReference>
<feature type="transmembrane region" description="Helical" evidence="8">
    <location>
        <begin position="80"/>
        <end position="100"/>
    </location>
</feature>
<comment type="similarity">
    <text evidence="2 7">Belongs to the MIP/aquaporin (TC 1.A.8) family.</text>
</comment>
<proteinExistence type="inferred from homology"/>
<evidence type="ECO:0000313" key="9">
    <source>
        <dbReference type="EMBL" id="CAJ0959495.1"/>
    </source>
</evidence>
<evidence type="ECO:0000256" key="3">
    <source>
        <dbReference type="ARBA" id="ARBA00022448"/>
    </source>
</evidence>
<dbReference type="PANTHER" id="PTHR19139">
    <property type="entry name" value="AQUAPORIN TRANSPORTER"/>
    <property type="match status" value="1"/>
</dbReference>
<dbReference type="InterPro" id="IPR000425">
    <property type="entry name" value="MIP"/>
</dbReference>
<dbReference type="PROSITE" id="PS00221">
    <property type="entry name" value="MIP"/>
    <property type="match status" value="1"/>
</dbReference>
<dbReference type="CDD" id="cd00333">
    <property type="entry name" value="MIP"/>
    <property type="match status" value="1"/>
</dbReference>
<dbReference type="InterPro" id="IPR034294">
    <property type="entry name" value="Aquaporin_transptr"/>
</dbReference>
<reference evidence="9" key="1">
    <citation type="submission" date="2023-07" db="EMBL/GenBank/DDBJ databases">
        <authorList>
            <person name="Stuckert A."/>
        </authorList>
    </citation>
    <scope>NUCLEOTIDE SEQUENCE</scope>
</reference>
<feature type="transmembrane region" description="Helical" evidence="8">
    <location>
        <begin position="200"/>
        <end position="221"/>
    </location>
</feature>
<evidence type="ECO:0000256" key="5">
    <source>
        <dbReference type="ARBA" id="ARBA00022989"/>
    </source>
</evidence>
<sequence length="342" mass="37163">MTSWSCDRDVITGPALIPTLGPEAAACTAHRRQENKGPSEGDYVRQLSLMQHTAEHQRGFLLSLLDFYRLIMLKELCAGFHFKAFIAELVATLVFVFVGLGSTLSWSEAIPTVLQIAFTFGLGIGTMVQAVGHISGAHINPAVTVALLVGARISLVQTFFYVIAQMLGAVIGAALLFEFVPSDIRGGFGVNQPSNSTTSGQAVAVEILTTMQLVLCIFATTDSRRTDNIGSPAISIGLSVVLGHLLGIYYTGCSMNPARSFGPALITGNFEYHWIFWVGPITGAIFACLIYDYLFAPQAISSIERLEILRGNISQEYEKEERRKQSVGLNSLYSQSISREKI</sequence>
<evidence type="ECO:0000256" key="8">
    <source>
        <dbReference type="SAM" id="Phobius"/>
    </source>
</evidence>
<keyword evidence="3 7" id="KW-0813">Transport</keyword>
<comment type="caution">
    <text evidence="9">The sequence shown here is derived from an EMBL/GenBank/DDBJ whole genome shotgun (WGS) entry which is preliminary data.</text>
</comment>
<dbReference type="Pfam" id="PF00230">
    <property type="entry name" value="MIP"/>
    <property type="match status" value="1"/>
</dbReference>
<dbReference type="PANTHER" id="PTHR19139:SF286">
    <property type="entry name" value="AQUAPORIN-5"/>
    <property type="match status" value="1"/>
</dbReference>
<organism evidence="9 10">
    <name type="scientific">Ranitomeya imitator</name>
    <name type="common">mimic poison frog</name>
    <dbReference type="NCBI Taxonomy" id="111125"/>
    <lineage>
        <taxon>Eukaryota</taxon>
        <taxon>Metazoa</taxon>
        <taxon>Chordata</taxon>
        <taxon>Craniata</taxon>
        <taxon>Vertebrata</taxon>
        <taxon>Euteleostomi</taxon>
        <taxon>Amphibia</taxon>
        <taxon>Batrachia</taxon>
        <taxon>Anura</taxon>
        <taxon>Neobatrachia</taxon>
        <taxon>Hyloidea</taxon>
        <taxon>Dendrobatidae</taxon>
        <taxon>Dendrobatinae</taxon>
        <taxon>Ranitomeya</taxon>
    </lineage>
</organism>
<feature type="transmembrane region" description="Helical" evidence="8">
    <location>
        <begin position="159"/>
        <end position="180"/>
    </location>
</feature>
<feature type="transmembrane region" description="Helical" evidence="8">
    <location>
        <begin position="272"/>
        <end position="295"/>
    </location>
</feature>
<keyword evidence="4 7" id="KW-0812">Transmembrane</keyword>
<evidence type="ECO:0000256" key="1">
    <source>
        <dbReference type="ARBA" id="ARBA00004141"/>
    </source>
</evidence>
<dbReference type="SUPFAM" id="SSF81338">
    <property type="entry name" value="Aquaporin-like"/>
    <property type="match status" value="1"/>
</dbReference>
<dbReference type="Gene3D" id="1.20.1080.10">
    <property type="entry name" value="Glycerol uptake facilitator protein"/>
    <property type="match status" value="1"/>
</dbReference>
<evidence type="ECO:0000313" key="10">
    <source>
        <dbReference type="Proteomes" id="UP001176940"/>
    </source>
</evidence>
<feature type="transmembrane region" description="Helical" evidence="8">
    <location>
        <begin position="233"/>
        <end position="252"/>
    </location>
</feature>
<dbReference type="NCBIfam" id="TIGR00861">
    <property type="entry name" value="MIP"/>
    <property type="match status" value="1"/>
</dbReference>
<comment type="subcellular location">
    <subcellularLocation>
        <location evidence="1">Membrane</location>
        <topology evidence="1">Multi-pass membrane protein</topology>
    </subcellularLocation>
</comment>
<gene>
    <name evidence="9" type="ORF">RIMI_LOCUS16831047</name>
</gene>
<evidence type="ECO:0000256" key="2">
    <source>
        <dbReference type="ARBA" id="ARBA00006175"/>
    </source>
</evidence>
<protein>
    <recommendedName>
        <fullName evidence="11">Aquaporin-5</fullName>
    </recommendedName>
</protein>
<dbReference type="EMBL" id="CAUEEQ010047821">
    <property type="protein sequence ID" value="CAJ0959495.1"/>
    <property type="molecule type" value="Genomic_DNA"/>
</dbReference>
<feature type="transmembrane region" description="Helical" evidence="8">
    <location>
        <begin position="112"/>
        <end position="131"/>
    </location>
</feature>
<evidence type="ECO:0000256" key="4">
    <source>
        <dbReference type="ARBA" id="ARBA00022692"/>
    </source>
</evidence>
<keyword evidence="5 8" id="KW-1133">Transmembrane helix</keyword>
<evidence type="ECO:0000256" key="6">
    <source>
        <dbReference type="ARBA" id="ARBA00023136"/>
    </source>
</evidence>
<keyword evidence="6 8" id="KW-0472">Membrane</keyword>
<accession>A0ABN9M5N0</accession>
<evidence type="ECO:0008006" key="11">
    <source>
        <dbReference type="Google" id="ProtNLM"/>
    </source>
</evidence>
<dbReference type="InterPro" id="IPR022357">
    <property type="entry name" value="MIP_CS"/>
</dbReference>
<dbReference type="PRINTS" id="PR00783">
    <property type="entry name" value="MINTRINSICP"/>
</dbReference>
<evidence type="ECO:0000256" key="7">
    <source>
        <dbReference type="RuleBase" id="RU000477"/>
    </source>
</evidence>
<dbReference type="InterPro" id="IPR023271">
    <property type="entry name" value="Aquaporin-like"/>
</dbReference>
<keyword evidence="10" id="KW-1185">Reference proteome</keyword>
<name>A0ABN9M5N0_9NEOB</name>